<comment type="caution">
    <text evidence="2">The sequence shown here is derived from an EMBL/GenBank/DDBJ whole genome shotgun (WGS) entry which is preliminary data.</text>
</comment>
<feature type="compositionally biased region" description="Basic and acidic residues" evidence="1">
    <location>
        <begin position="81"/>
        <end position="109"/>
    </location>
</feature>
<dbReference type="Proteomes" id="UP000299102">
    <property type="component" value="Unassembled WGS sequence"/>
</dbReference>
<dbReference type="OrthoDB" id="10017160at2759"/>
<accession>A0A4C1WI81</accession>
<feature type="region of interest" description="Disordered" evidence="1">
    <location>
        <begin position="81"/>
        <end position="115"/>
    </location>
</feature>
<name>A0A4C1WI81_EUMVA</name>
<organism evidence="2 3">
    <name type="scientific">Eumeta variegata</name>
    <name type="common">Bagworm moth</name>
    <name type="synonym">Eumeta japonica</name>
    <dbReference type="NCBI Taxonomy" id="151549"/>
    <lineage>
        <taxon>Eukaryota</taxon>
        <taxon>Metazoa</taxon>
        <taxon>Ecdysozoa</taxon>
        <taxon>Arthropoda</taxon>
        <taxon>Hexapoda</taxon>
        <taxon>Insecta</taxon>
        <taxon>Pterygota</taxon>
        <taxon>Neoptera</taxon>
        <taxon>Endopterygota</taxon>
        <taxon>Lepidoptera</taxon>
        <taxon>Glossata</taxon>
        <taxon>Ditrysia</taxon>
        <taxon>Tineoidea</taxon>
        <taxon>Psychidae</taxon>
        <taxon>Oiketicinae</taxon>
        <taxon>Eumeta</taxon>
    </lineage>
</organism>
<sequence length="115" mass="13485">MKKLCSRWISHNLTEAQKMDRVTWCDAMLTGITKGASNLVWDIVIEQSCFSGALSNCVAHSGVTYALVNIIILLHREEERWNRDQEQERFRDPNRYEIEDEERHRDHDGNVIARN</sequence>
<evidence type="ECO:0000256" key="1">
    <source>
        <dbReference type="SAM" id="MobiDB-lite"/>
    </source>
</evidence>
<evidence type="ECO:0000313" key="3">
    <source>
        <dbReference type="Proteomes" id="UP000299102"/>
    </source>
</evidence>
<protein>
    <submittedName>
        <fullName evidence="2">Uncharacterized protein</fullName>
    </submittedName>
</protein>
<dbReference type="AlphaFoldDB" id="A0A4C1WI81"/>
<dbReference type="EMBL" id="BGZK01000553">
    <property type="protein sequence ID" value="GBP49837.1"/>
    <property type="molecule type" value="Genomic_DNA"/>
</dbReference>
<gene>
    <name evidence="2" type="ORF">EVAR_83786_1</name>
</gene>
<proteinExistence type="predicted"/>
<reference evidence="2 3" key="1">
    <citation type="journal article" date="2019" name="Commun. Biol.">
        <title>The bagworm genome reveals a unique fibroin gene that provides high tensile strength.</title>
        <authorList>
            <person name="Kono N."/>
            <person name="Nakamura H."/>
            <person name="Ohtoshi R."/>
            <person name="Tomita M."/>
            <person name="Numata K."/>
            <person name="Arakawa K."/>
        </authorList>
    </citation>
    <scope>NUCLEOTIDE SEQUENCE [LARGE SCALE GENOMIC DNA]</scope>
</reference>
<evidence type="ECO:0000313" key="2">
    <source>
        <dbReference type="EMBL" id="GBP49837.1"/>
    </source>
</evidence>
<keyword evidence="3" id="KW-1185">Reference proteome</keyword>